<evidence type="ECO:0000256" key="2">
    <source>
        <dbReference type="ARBA" id="ARBA00022801"/>
    </source>
</evidence>
<sequence length="350" mass="38308">MKQILALAALGLAITGCVKIEDDGTSTPTEPARDLAAYLDGSLLDDGWSGGERLVSIDTSDGPHNVWIKRTGNNPEMKLLLLHGGPGGTSDYFGAFDSFLPGTAVEYYRYDQLGAGRSDKPDNDALWTIPRFVDEVDQVREAIGGDGSNFCLLGHSWGGILAIEYALAHPGEVKCLVISNMMASIPAYNRYADEVLKPQMAPEKLARVEQLEAEGKIDDPDYMGILMPEFYEKHILRRPAAEWPEPVNYGFAQMNQHVYVLMQGPSELGASGLLEDWDRFEDLAKIGVPTLVISGKHDTMDPAHMAAMAKKLPQGELVATEGSHMAMYDDQKAYFAGLNAFLLRQAKRGD</sequence>
<dbReference type="SUPFAM" id="SSF53474">
    <property type="entry name" value="alpha/beta-Hydrolases"/>
    <property type="match status" value="1"/>
</dbReference>
<evidence type="ECO:0000256" key="1">
    <source>
        <dbReference type="ARBA" id="ARBA00010088"/>
    </source>
</evidence>
<evidence type="ECO:0000313" key="7">
    <source>
        <dbReference type="Proteomes" id="UP000057938"/>
    </source>
</evidence>
<keyword evidence="7" id="KW-1185">Reference proteome</keyword>
<dbReference type="PANTHER" id="PTHR43798:SF33">
    <property type="entry name" value="HYDROLASE, PUTATIVE (AFU_ORTHOLOGUE AFUA_2G14860)-RELATED"/>
    <property type="match status" value="1"/>
</dbReference>
<dbReference type="GO" id="GO:0006508">
    <property type="term" value="P:proteolysis"/>
    <property type="evidence" value="ECO:0007669"/>
    <property type="project" value="InterPro"/>
</dbReference>
<dbReference type="PIRSF" id="PIRSF005539">
    <property type="entry name" value="Pept_S33_TRI_F1"/>
    <property type="match status" value="1"/>
</dbReference>
<dbReference type="RefSeq" id="WP_083440035.1">
    <property type="nucleotide sequence ID" value="NZ_CP012669.1"/>
</dbReference>
<evidence type="ECO:0000259" key="5">
    <source>
        <dbReference type="Pfam" id="PF12697"/>
    </source>
</evidence>
<dbReference type="EC" id="3.4.11.5" evidence="6"/>
<dbReference type="Gene3D" id="3.40.50.1820">
    <property type="entry name" value="alpha/beta hydrolase"/>
    <property type="match status" value="1"/>
</dbReference>
<dbReference type="PROSITE" id="PS51257">
    <property type="entry name" value="PROKAR_LIPOPROTEIN"/>
    <property type="match status" value="1"/>
</dbReference>
<dbReference type="AlphaFoldDB" id="A0A0M5L4L7"/>
<feature type="active site" description="Proton donor" evidence="4">
    <location>
        <position position="324"/>
    </location>
</feature>
<protein>
    <submittedName>
        <fullName evidence="6">Proline iminopeptidase</fullName>
        <ecNumber evidence="6">3.4.11.5</ecNumber>
    </submittedName>
</protein>
<dbReference type="EMBL" id="CP012669">
    <property type="protein sequence ID" value="ALE15549.1"/>
    <property type="molecule type" value="Genomic_DNA"/>
</dbReference>
<feature type="active site" description="Nucleophile" evidence="4">
    <location>
        <position position="156"/>
    </location>
</feature>
<dbReference type="Pfam" id="PF12697">
    <property type="entry name" value="Abhydrolase_6"/>
    <property type="match status" value="1"/>
</dbReference>
<dbReference type="InterPro" id="IPR029058">
    <property type="entry name" value="AB_hydrolase_fold"/>
</dbReference>
<dbReference type="PATRIC" id="fig|361183.4.peg.235"/>
<dbReference type="InterPro" id="IPR002410">
    <property type="entry name" value="Peptidase_S33"/>
</dbReference>
<keyword evidence="6" id="KW-0031">Aminopeptidase</keyword>
<dbReference type="PRINTS" id="PR00793">
    <property type="entry name" value="PROAMNOPTASE"/>
</dbReference>
<proteinExistence type="inferred from homology"/>
<dbReference type="GO" id="GO:0016020">
    <property type="term" value="C:membrane"/>
    <property type="evidence" value="ECO:0007669"/>
    <property type="project" value="TreeGrafter"/>
</dbReference>
<dbReference type="InterPro" id="IPR000073">
    <property type="entry name" value="AB_hydrolase_1"/>
</dbReference>
<dbReference type="STRING" id="361183.AMC99_00233"/>
<keyword evidence="2 3" id="KW-0378">Hydrolase</keyword>
<feature type="active site" evidence="4">
    <location>
        <position position="298"/>
    </location>
</feature>
<comment type="similarity">
    <text evidence="1 3">Belongs to the peptidase S33 family.</text>
</comment>
<dbReference type="GO" id="GO:0004177">
    <property type="term" value="F:aminopeptidase activity"/>
    <property type="evidence" value="ECO:0007669"/>
    <property type="project" value="UniProtKB-KW"/>
</dbReference>
<dbReference type="NCBIfam" id="TIGR01250">
    <property type="entry name" value="pro_imino_pep_2"/>
    <property type="match status" value="1"/>
</dbReference>
<dbReference type="Proteomes" id="UP000057938">
    <property type="component" value="Chromosome"/>
</dbReference>
<evidence type="ECO:0000313" key="6">
    <source>
        <dbReference type="EMBL" id="ALE15549.1"/>
    </source>
</evidence>
<dbReference type="PANTHER" id="PTHR43798">
    <property type="entry name" value="MONOACYLGLYCEROL LIPASE"/>
    <property type="match status" value="1"/>
</dbReference>
<evidence type="ECO:0000256" key="3">
    <source>
        <dbReference type="PIRNR" id="PIRNR005539"/>
    </source>
</evidence>
<dbReference type="InterPro" id="IPR050266">
    <property type="entry name" value="AB_hydrolase_sf"/>
</dbReference>
<name>A0A0M5L4L7_9SPHN</name>
<feature type="domain" description="AB hydrolase-1" evidence="5">
    <location>
        <begin position="79"/>
        <end position="334"/>
    </location>
</feature>
<reference evidence="6 7" key="1">
    <citation type="submission" date="2015-09" db="EMBL/GenBank/DDBJ databases">
        <title>Complete genome sequence of a benzo[a]pyrene-degrading bacterium Altererythrobacter epoxidivorans CGMCC 1.7731T.</title>
        <authorList>
            <person name="Li Z."/>
            <person name="Cheng H."/>
            <person name="Huo Y."/>
            <person name="Xu X."/>
        </authorList>
    </citation>
    <scope>NUCLEOTIDE SEQUENCE [LARGE SCALE GENOMIC DNA]</scope>
    <source>
        <strain evidence="6 7">CGMCC 1.7731</strain>
    </source>
</reference>
<gene>
    <name evidence="6" type="ORF">AMC99_00233</name>
</gene>
<keyword evidence="6" id="KW-0645">Protease</keyword>
<dbReference type="InterPro" id="IPR005945">
    <property type="entry name" value="Pro_imino_pep"/>
</dbReference>
<organism evidence="6 7">
    <name type="scientific">Altererythrobacter epoxidivorans</name>
    <dbReference type="NCBI Taxonomy" id="361183"/>
    <lineage>
        <taxon>Bacteria</taxon>
        <taxon>Pseudomonadati</taxon>
        <taxon>Pseudomonadota</taxon>
        <taxon>Alphaproteobacteria</taxon>
        <taxon>Sphingomonadales</taxon>
        <taxon>Erythrobacteraceae</taxon>
        <taxon>Altererythrobacter</taxon>
    </lineage>
</organism>
<accession>A0A0M5L4L7</accession>
<evidence type="ECO:0000256" key="4">
    <source>
        <dbReference type="PIRSR" id="PIRSR005539-1"/>
    </source>
</evidence>
<dbReference type="OrthoDB" id="9796770at2"/>
<dbReference type="KEGG" id="aep:AMC99_00233"/>